<evidence type="ECO:0000256" key="6">
    <source>
        <dbReference type="ARBA" id="ARBA00023163"/>
    </source>
</evidence>
<keyword evidence="4" id="KW-0238">DNA-binding</keyword>
<evidence type="ECO:0000256" key="9">
    <source>
        <dbReference type="SAM" id="MobiDB-lite"/>
    </source>
</evidence>
<dbReference type="InterPro" id="IPR001471">
    <property type="entry name" value="AP2/ERF_dom"/>
</dbReference>
<dbReference type="GO" id="GO:0003700">
    <property type="term" value="F:DNA-binding transcription factor activity"/>
    <property type="evidence" value="ECO:0007669"/>
    <property type="project" value="InterPro"/>
</dbReference>
<keyword evidence="5" id="KW-0010">Activator</keyword>
<dbReference type="InterPro" id="IPR016177">
    <property type="entry name" value="DNA-bd_dom_sf"/>
</dbReference>
<dbReference type="Pfam" id="PF00847">
    <property type="entry name" value="AP2"/>
    <property type="match status" value="1"/>
</dbReference>
<evidence type="ECO:0000256" key="4">
    <source>
        <dbReference type="ARBA" id="ARBA00023125"/>
    </source>
</evidence>
<keyword evidence="2" id="KW-0805">Transcription regulation</keyword>
<dbReference type="GO" id="GO:0003677">
    <property type="term" value="F:DNA binding"/>
    <property type="evidence" value="ECO:0007669"/>
    <property type="project" value="UniProtKB-KW"/>
</dbReference>
<dbReference type="GO" id="GO:0005634">
    <property type="term" value="C:nucleus"/>
    <property type="evidence" value="ECO:0007669"/>
    <property type="project" value="UniProtKB-SubCell"/>
</dbReference>
<dbReference type="PANTHER" id="PTHR31839:SF5">
    <property type="entry name" value="CBF2"/>
    <property type="match status" value="1"/>
</dbReference>
<dbReference type="InterPro" id="IPR036955">
    <property type="entry name" value="AP2/ERF_dom_sf"/>
</dbReference>
<evidence type="ECO:0000256" key="5">
    <source>
        <dbReference type="ARBA" id="ARBA00023159"/>
    </source>
</evidence>
<keyword evidence="7" id="KW-0539">Nucleus</keyword>
<organism evidence="11">
    <name type="scientific">Lolium perenne</name>
    <name type="common">Perennial ryegrass</name>
    <dbReference type="NCBI Taxonomy" id="4522"/>
    <lineage>
        <taxon>Eukaryota</taxon>
        <taxon>Viridiplantae</taxon>
        <taxon>Streptophyta</taxon>
        <taxon>Embryophyta</taxon>
        <taxon>Tracheophyta</taxon>
        <taxon>Spermatophyta</taxon>
        <taxon>Magnoliopsida</taxon>
        <taxon>Liliopsida</taxon>
        <taxon>Poales</taxon>
        <taxon>Poaceae</taxon>
        <taxon>BOP clade</taxon>
        <taxon>Pooideae</taxon>
        <taxon>Poodae</taxon>
        <taxon>Poeae</taxon>
        <taxon>Poeae Chloroplast Group 2 (Poeae type)</taxon>
        <taxon>Loliodinae</taxon>
        <taxon>Loliinae</taxon>
        <taxon>Lolium</taxon>
    </lineage>
</organism>
<feature type="region of interest" description="Disordered" evidence="9">
    <location>
        <begin position="1"/>
        <end position="42"/>
    </location>
</feature>
<evidence type="ECO:0000256" key="2">
    <source>
        <dbReference type="ARBA" id="ARBA00023015"/>
    </source>
</evidence>
<evidence type="ECO:0000313" key="11">
    <source>
        <dbReference type="EMBL" id="BAF36841.1"/>
    </source>
</evidence>
<dbReference type="EMBL" id="AB258396">
    <property type="protein sequence ID" value="BAF36841.1"/>
    <property type="molecule type" value="mRNA"/>
</dbReference>
<dbReference type="Gene3D" id="3.30.730.10">
    <property type="entry name" value="AP2/ERF domain"/>
    <property type="match status" value="1"/>
</dbReference>
<evidence type="ECO:0000256" key="1">
    <source>
        <dbReference type="ARBA" id="ARBA00004123"/>
    </source>
</evidence>
<dbReference type="CDD" id="cd00018">
    <property type="entry name" value="AP2"/>
    <property type="match status" value="1"/>
</dbReference>
<feature type="domain" description="AP2/ERF" evidence="10">
    <location>
        <begin position="46"/>
        <end position="107"/>
    </location>
</feature>
<proteinExistence type="evidence at transcript level"/>
<accession>A0JBZ3</accession>
<protein>
    <submittedName>
        <fullName evidence="11">CRT-binding factor</fullName>
    </submittedName>
</protein>
<evidence type="ECO:0000256" key="8">
    <source>
        <dbReference type="ARBA" id="ARBA00024343"/>
    </source>
</evidence>
<evidence type="ECO:0000256" key="7">
    <source>
        <dbReference type="ARBA" id="ARBA00023242"/>
    </source>
</evidence>
<dbReference type="SMART" id="SM00380">
    <property type="entry name" value="AP2"/>
    <property type="match status" value="1"/>
</dbReference>
<evidence type="ECO:0000256" key="3">
    <source>
        <dbReference type="ARBA" id="ARBA00023016"/>
    </source>
</evidence>
<keyword evidence="6" id="KW-0804">Transcription</keyword>
<comment type="similarity">
    <text evidence="8">Belongs to the AP2/ERF transcription factor family. ERF subfamily.</text>
</comment>
<dbReference type="AlphaFoldDB" id="A0JBZ3"/>
<comment type="subcellular location">
    <subcellularLocation>
        <location evidence="1">Nucleus</location>
    </subcellularLocation>
</comment>
<dbReference type="PANTHER" id="PTHR31839">
    <property type="entry name" value="DEHYDRATION-RESPONSIVE ELEMENT-BINDING PROTEIN 1D"/>
    <property type="match status" value="1"/>
</dbReference>
<keyword evidence="3" id="KW-0346">Stress response</keyword>
<reference evidence="11" key="1">
    <citation type="journal article" date="2006" name="Theor. Appl. Genet.">
        <title>A perennial ryegrass CBF gene cluster is located in a region predicted by conserved synteny between Poaceae species.</title>
        <authorList>
            <person name="Tamura K."/>
            <person name="Yamada T."/>
        </authorList>
    </citation>
    <scope>NUCLEOTIDE SEQUENCE</scope>
</reference>
<feature type="region of interest" description="Disordered" evidence="9">
    <location>
        <begin position="158"/>
        <end position="177"/>
    </location>
</feature>
<dbReference type="PROSITE" id="PS51032">
    <property type="entry name" value="AP2_ERF"/>
    <property type="match status" value="1"/>
</dbReference>
<dbReference type="OrthoDB" id="778167at2759"/>
<dbReference type="SUPFAM" id="SSF54171">
    <property type="entry name" value="DNA-binding domain"/>
    <property type="match status" value="1"/>
</dbReference>
<sequence length="252" mass="26304">MDAGHDNWISTPSSSTSSHEHATAPWSPSPKRPAGRTKFKETRHPVYRGVRRRGSAGRWVCEVRVPGRRGERLWLGTHVTAESAARAHDAAMLAMRGSSAASCLNFADSASLLAVSSAVFEFADVRRAALAAVADFQRRNAANGAATASAGAVVEATSSASAPSPGDNAGSSATSSEATADGMFEVPAALGSDMFELDMSGEMDLGTYYADLAEGLLLDPPSPAAGTEACWDWENGDYGDHGGADAALWSYY</sequence>
<evidence type="ECO:0000259" key="10">
    <source>
        <dbReference type="PROSITE" id="PS51032"/>
    </source>
</evidence>
<dbReference type="InterPro" id="IPR045277">
    <property type="entry name" value="DRE1A-I"/>
</dbReference>
<name>A0JBZ3_LOLPR</name>
<gene>
    <name evidence="11" type="primary">LpCBFIIIb</name>
</gene>